<gene>
    <name evidence="1" type="ORF">MDA_GLEAN10001193</name>
</gene>
<dbReference type="AlphaFoldDB" id="L5LST0"/>
<reference evidence="2" key="1">
    <citation type="journal article" date="2013" name="Science">
        <title>Comparative analysis of bat genomes provides insight into the evolution of flight and immunity.</title>
        <authorList>
            <person name="Zhang G."/>
            <person name="Cowled C."/>
            <person name="Shi Z."/>
            <person name="Huang Z."/>
            <person name="Bishop-Lilly K.A."/>
            <person name="Fang X."/>
            <person name="Wynne J.W."/>
            <person name="Xiong Z."/>
            <person name="Baker M.L."/>
            <person name="Zhao W."/>
            <person name="Tachedjian M."/>
            <person name="Zhu Y."/>
            <person name="Zhou P."/>
            <person name="Jiang X."/>
            <person name="Ng J."/>
            <person name="Yang L."/>
            <person name="Wu L."/>
            <person name="Xiao J."/>
            <person name="Feng Y."/>
            <person name="Chen Y."/>
            <person name="Sun X."/>
            <person name="Zhang Y."/>
            <person name="Marsh G.A."/>
            <person name="Crameri G."/>
            <person name="Broder C.C."/>
            <person name="Frey K.G."/>
            <person name="Wang L.F."/>
            <person name="Wang J."/>
        </authorList>
    </citation>
    <scope>NUCLEOTIDE SEQUENCE [LARGE SCALE GENOMIC DNA]</scope>
</reference>
<organism evidence="1 2">
    <name type="scientific">Myotis davidii</name>
    <name type="common">David's myotis</name>
    <dbReference type="NCBI Taxonomy" id="225400"/>
    <lineage>
        <taxon>Eukaryota</taxon>
        <taxon>Metazoa</taxon>
        <taxon>Chordata</taxon>
        <taxon>Craniata</taxon>
        <taxon>Vertebrata</taxon>
        <taxon>Euteleostomi</taxon>
        <taxon>Mammalia</taxon>
        <taxon>Eutheria</taxon>
        <taxon>Laurasiatheria</taxon>
        <taxon>Chiroptera</taxon>
        <taxon>Yangochiroptera</taxon>
        <taxon>Vespertilionidae</taxon>
        <taxon>Myotis</taxon>
    </lineage>
</organism>
<dbReference type="EMBL" id="KB108367">
    <property type="protein sequence ID" value="ELK29122.1"/>
    <property type="molecule type" value="Genomic_DNA"/>
</dbReference>
<evidence type="ECO:0000313" key="1">
    <source>
        <dbReference type="EMBL" id="ELK29122.1"/>
    </source>
</evidence>
<accession>L5LST0</accession>
<name>L5LST0_MYODS</name>
<sequence length="43" mass="5010">MEFDKRDYLKHSPSPAVTVVALEWWKSITFSKSALRNHHLPSV</sequence>
<keyword evidence="2" id="KW-1185">Reference proteome</keyword>
<dbReference type="Proteomes" id="UP000010556">
    <property type="component" value="Unassembled WGS sequence"/>
</dbReference>
<proteinExistence type="predicted"/>
<protein>
    <submittedName>
        <fullName evidence="1">Uncharacterized protein</fullName>
    </submittedName>
</protein>
<evidence type="ECO:0000313" key="2">
    <source>
        <dbReference type="Proteomes" id="UP000010556"/>
    </source>
</evidence>